<keyword evidence="3" id="KW-1185">Reference proteome</keyword>
<dbReference type="Pfam" id="PF10031">
    <property type="entry name" value="DUF2273"/>
    <property type="match status" value="1"/>
</dbReference>
<evidence type="ECO:0000313" key="3">
    <source>
        <dbReference type="Proteomes" id="UP000621436"/>
    </source>
</evidence>
<dbReference type="EMBL" id="JADPIE010000006">
    <property type="protein sequence ID" value="MBF8437568.1"/>
    <property type="molecule type" value="Genomic_DNA"/>
</dbReference>
<evidence type="ECO:0000256" key="1">
    <source>
        <dbReference type="SAM" id="Phobius"/>
    </source>
</evidence>
<dbReference type="Proteomes" id="UP000621436">
    <property type="component" value="Unassembled WGS sequence"/>
</dbReference>
<reference evidence="2" key="1">
    <citation type="submission" date="2020-11" db="EMBL/GenBank/DDBJ databases">
        <title>Halonatronomonas betainensis gen. nov., sp. nov. a novel haloalkaliphilic representative of the family Halanaerobiacae capable of betaine degradation.</title>
        <authorList>
            <person name="Boltyanskaya Y."/>
            <person name="Kevbrin V."/>
            <person name="Detkova E."/>
            <person name="Grouzdev D.S."/>
            <person name="Koziaeva V."/>
            <person name="Zhilina T."/>
        </authorList>
    </citation>
    <scope>NUCLEOTIDE SEQUENCE</scope>
    <source>
        <strain evidence="2">Z-7014</strain>
    </source>
</reference>
<accession>A0A931ARB7</accession>
<gene>
    <name evidence="2" type="ORF">I0Q91_10775</name>
</gene>
<sequence>MNGSDSRPELKELFKEFIFNYRSEITGALLGLILAILIFTIGIFKTLVILAFTVIGFLIGNRDDLNDDIVKILNRVLNK</sequence>
<evidence type="ECO:0000313" key="2">
    <source>
        <dbReference type="EMBL" id="MBF8437568.1"/>
    </source>
</evidence>
<name>A0A931ARB7_9FIRM</name>
<comment type="caution">
    <text evidence="2">The sequence shown here is derived from an EMBL/GenBank/DDBJ whole genome shotgun (WGS) entry which is preliminary data.</text>
</comment>
<proteinExistence type="predicted"/>
<dbReference type="InterPro" id="IPR018730">
    <property type="entry name" value="DUF2273"/>
</dbReference>
<protein>
    <submittedName>
        <fullName evidence="2">DUF2273 domain-containing protein</fullName>
    </submittedName>
</protein>
<keyword evidence="1" id="KW-0472">Membrane</keyword>
<keyword evidence="1" id="KW-1133">Transmembrane helix</keyword>
<organism evidence="2 3">
    <name type="scientific">Halonatronomonas betaini</name>
    <dbReference type="NCBI Taxonomy" id="2778430"/>
    <lineage>
        <taxon>Bacteria</taxon>
        <taxon>Bacillati</taxon>
        <taxon>Bacillota</taxon>
        <taxon>Clostridia</taxon>
        <taxon>Halanaerobiales</taxon>
        <taxon>Halarsenatibacteraceae</taxon>
        <taxon>Halonatronomonas</taxon>
    </lineage>
</organism>
<keyword evidence="1" id="KW-0812">Transmembrane</keyword>
<dbReference type="AlphaFoldDB" id="A0A931ARB7"/>
<dbReference type="RefSeq" id="WP_270454562.1">
    <property type="nucleotide sequence ID" value="NZ_JADPIE010000006.1"/>
</dbReference>
<feature type="transmembrane region" description="Helical" evidence="1">
    <location>
        <begin position="29"/>
        <end position="59"/>
    </location>
</feature>